<comment type="similarity">
    <text evidence="3">Belongs to the Ahb/Nir family.</text>
</comment>
<feature type="domain" description="Siroheme decarboxylase AsnC-like ligand binding" evidence="7">
    <location>
        <begin position="75"/>
        <end position="149"/>
    </location>
</feature>
<feature type="domain" description="Siroheme decarboxylase AsnC-like ligand binding" evidence="7">
    <location>
        <begin position="251"/>
        <end position="337"/>
    </location>
</feature>
<evidence type="ECO:0000256" key="4">
    <source>
        <dbReference type="ARBA" id="ARBA00023471"/>
    </source>
</evidence>
<evidence type="ECO:0000259" key="7">
    <source>
        <dbReference type="Pfam" id="PF17805"/>
    </source>
</evidence>
<dbReference type="EMBL" id="JAOPJZ010000004">
    <property type="protein sequence ID" value="MCU4751847.1"/>
    <property type="molecule type" value="Genomic_DNA"/>
</dbReference>
<comment type="catalytic activity">
    <reaction evidence="5">
        <text>siroheme + 2 H(+) = 12,18-didecarboxysiroheme + 2 CO2</text>
        <dbReference type="Rhea" id="RHEA:19093"/>
        <dbReference type="ChEBI" id="CHEBI:15378"/>
        <dbReference type="ChEBI" id="CHEBI:16526"/>
        <dbReference type="ChEBI" id="CHEBI:60052"/>
        <dbReference type="ChEBI" id="CHEBI:140497"/>
        <dbReference type="EC" id="4.1.1.111"/>
    </reaction>
</comment>
<dbReference type="InterPro" id="IPR053953">
    <property type="entry name" value="NirdL-like_HTH"/>
</dbReference>
<dbReference type="Gene3D" id="3.30.70.3460">
    <property type="match status" value="2"/>
</dbReference>
<dbReference type="PANTHER" id="PTHR43413:SF1">
    <property type="entry name" value="SIROHEME DECARBOXYLASE NIRL SUBUNIT"/>
    <property type="match status" value="1"/>
</dbReference>
<evidence type="ECO:0000256" key="1">
    <source>
        <dbReference type="ARBA" id="ARBA00023239"/>
    </source>
</evidence>
<dbReference type="RefSeq" id="WP_342808038.1">
    <property type="nucleotide sequence ID" value="NZ_JAOPJZ010000004.1"/>
</dbReference>
<evidence type="ECO:0000256" key="6">
    <source>
        <dbReference type="SAM" id="MobiDB-lite"/>
    </source>
</evidence>
<keyword evidence="10" id="KW-1185">Reference proteome</keyword>
<dbReference type="PANTHER" id="PTHR43413">
    <property type="entry name" value="TRANSCRIPTIONAL REGULATOR, ASNC FAMILY"/>
    <property type="match status" value="1"/>
</dbReference>
<evidence type="ECO:0000256" key="2">
    <source>
        <dbReference type="ARBA" id="ARBA00023444"/>
    </source>
</evidence>
<evidence type="ECO:0000256" key="5">
    <source>
        <dbReference type="ARBA" id="ARBA00048470"/>
    </source>
</evidence>
<keyword evidence="1" id="KW-0456">Lyase</keyword>
<sequence>MTDASSDWRGGLEDVDAILLDEYQRGFPVRQAPYEALEAVTGLEAAAVLERVRAHHEAGIVRRLGPVLDPSVIGSSTLAALAVPEDEFAAAAEAVNGHPEVSHNYRRNHEWNMWFVLTAASRGRRDEILEEIATKTGLEPLVLPKRTEYRLDLQFPVVGDRIERGERDRRAELQLEPTSPVDEGDESPEMTARDATILEAIQDGVPLSLTPYTDLADELELEPSAVVSGIKDCLSKGFIKRFGLIIDHHTVGFRHNCMVVWAVPEDRIDAVGERAGRHPFVTKCYHRPRRPEQDWEYTLFTMIHARKAGLVDQTIEELSADIVPHPHQRLETVERLKQTGTRYERLLE</sequence>
<comment type="caution">
    <text evidence="9">The sequence shown here is derived from an EMBL/GenBank/DDBJ whole genome shotgun (WGS) entry which is preliminary data.</text>
</comment>
<proteinExistence type="inferred from homology"/>
<protein>
    <recommendedName>
        <fullName evidence="4">siroheme decarboxylase</fullName>
        <ecNumber evidence="4">4.1.1.111</ecNumber>
    </recommendedName>
</protein>
<comment type="pathway">
    <text evidence="2">Porphyrin-containing compound metabolism.</text>
</comment>
<dbReference type="AlphaFoldDB" id="A0AAP2Z6Y3"/>
<dbReference type="InterPro" id="IPR040523">
    <property type="entry name" value="AsnC_trans_reg2"/>
</dbReference>
<name>A0AAP2Z6Y3_9EURY</name>
<dbReference type="InterPro" id="IPR050684">
    <property type="entry name" value="HTH-Siroheme_Decarb"/>
</dbReference>
<feature type="domain" description="Siroheme decarboxylase NirL-like HTH" evidence="8">
    <location>
        <begin position="16"/>
        <end position="62"/>
    </location>
</feature>
<accession>A0AAP2Z6Y3</accession>
<gene>
    <name evidence="9" type="ORF">OB919_07600</name>
</gene>
<evidence type="ECO:0000259" key="8">
    <source>
        <dbReference type="Pfam" id="PF22451"/>
    </source>
</evidence>
<dbReference type="Proteomes" id="UP001321047">
    <property type="component" value="Unassembled WGS sequence"/>
</dbReference>
<dbReference type="Pfam" id="PF17805">
    <property type="entry name" value="AsnC_trans_reg2"/>
    <property type="match status" value="2"/>
</dbReference>
<dbReference type="Pfam" id="PF22451">
    <property type="entry name" value="NirdL-like_HTH"/>
    <property type="match status" value="2"/>
</dbReference>
<dbReference type="GO" id="GO:0016829">
    <property type="term" value="F:lyase activity"/>
    <property type="evidence" value="ECO:0007669"/>
    <property type="project" value="UniProtKB-KW"/>
</dbReference>
<organism evidence="9 10">
    <name type="scientific">Natronosalvus hydrolyticus</name>
    <dbReference type="NCBI Taxonomy" id="2979988"/>
    <lineage>
        <taxon>Archaea</taxon>
        <taxon>Methanobacteriati</taxon>
        <taxon>Methanobacteriota</taxon>
        <taxon>Stenosarchaea group</taxon>
        <taxon>Halobacteria</taxon>
        <taxon>Halobacteriales</taxon>
        <taxon>Natrialbaceae</taxon>
        <taxon>Natronosalvus</taxon>
    </lineage>
</organism>
<feature type="region of interest" description="Disordered" evidence="6">
    <location>
        <begin position="168"/>
        <end position="188"/>
    </location>
</feature>
<dbReference type="EC" id="4.1.1.111" evidence="4"/>
<evidence type="ECO:0000313" key="10">
    <source>
        <dbReference type="Proteomes" id="UP001321047"/>
    </source>
</evidence>
<evidence type="ECO:0000256" key="3">
    <source>
        <dbReference type="ARBA" id="ARBA00023457"/>
    </source>
</evidence>
<feature type="domain" description="Siroheme decarboxylase NirL-like HTH" evidence="8">
    <location>
        <begin position="194"/>
        <end position="239"/>
    </location>
</feature>
<reference evidence="9 10" key="1">
    <citation type="submission" date="2022-09" db="EMBL/GenBank/DDBJ databases">
        <title>Enrichment on poylsaccharides allowed isolation of novel metabolic and taxonomic groups of Haloarchaea.</title>
        <authorList>
            <person name="Sorokin D.Y."/>
            <person name="Elcheninov A.G."/>
            <person name="Khizhniak T.V."/>
            <person name="Kolganova T.V."/>
            <person name="Kublanov I.V."/>
        </authorList>
    </citation>
    <scope>NUCLEOTIDE SEQUENCE [LARGE SCALE GENOMIC DNA]</scope>
    <source>
        <strain evidence="9 10">AArc-curdl1</strain>
    </source>
</reference>
<evidence type="ECO:0000313" key="9">
    <source>
        <dbReference type="EMBL" id="MCU4751847.1"/>
    </source>
</evidence>